<dbReference type="PROSITE" id="PS50883">
    <property type="entry name" value="EAL"/>
    <property type="match status" value="1"/>
</dbReference>
<evidence type="ECO:0000259" key="3">
    <source>
        <dbReference type="PROSITE" id="PS50887"/>
    </source>
</evidence>
<dbReference type="Gene3D" id="3.20.20.450">
    <property type="entry name" value="EAL domain"/>
    <property type="match status" value="1"/>
</dbReference>
<feature type="transmembrane region" description="Helical" evidence="1">
    <location>
        <begin position="84"/>
        <end position="104"/>
    </location>
</feature>
<feature type="transmembrane region" description="Helical" evidence="1">
    <location>
        <begin position="145"/>
        <end position="165"/>
    </location>
</feature>
<accession>A0ABX1EY18</accession>
<evidence type="ECO:0000313" key="5">
    <source>
        <dbReference type="EMBL" id="NKE45000.1"/>
    </source>
</evidence>
<dbReference type="PROSITE" id="PS50887">
    <property type="entry name" value="GGDEF"/>
    <property type="match status" value="1"/>
</dbReference>
<feature type="transmembrane region" description="Helical" evidence="1">
    <location>
        <begin position="213"/>
        <end position="234"/>
    </location>
</feature>
<dbReference type="SMART" id="SM00267">
    <property type="entry name" value="GGDEF"/>
    <property type="match status" value="1"/>
</dbReference>
<dbReference type="Proteomes" id="UP000765160">
    <property type="component" value="Unassembled WGS sequence"/>
</dbReference>
<dbReference type="PROSITE" id="PS50924">
    <property type="entry name" value="MHYT"/>
    <property type="match status" value="1"/>
</dbReference>
<comment type="caution">
    <text evidence="5">The sequence shown here is derived from an EMBL/GenBank/DDBJ whole genome shotgun (WGS) entry which is preliminary data.</text>
</comment>
<evidence type="ECO:0000256" key="1">
    <source>
        <dbReference type="PROSITE-ProRule" id="PRU00244"/>
    </source>
</evidence>
<dbReference type="SUPFAM" id="SSF55785">
    <property type="entry name" value="PYP-like sensor domain (PAS domain)"/>
    <property type="match status" value="1"/>
</dbReference>
<keyword evidence="1" id="KW-1133">Transmembrane helix</keyword>
<evidence type="ECO:0000313" key="6">
    <source>
        <dbReference type="Proteomes" id="UP000765160"/>
    </source>
</evidence>
<dbReference type="SUPFAM" id="SSF55073">
    <property type="entry name" value="Nucleotide cyclase"/>
    <property type="match status" value="1"/>
</dbReference>
<dbReference type="NCBIfam" id="TIGR00254">
    <property type="entry name" value="GGDEF"/>
    <property type="match status" value="1"/>
</dbReference>
<organism evidence="5 6">
    <name type="scientific">Falsiroseomonas frigidaquae</name>
    <dbReference type="NCBI Taxonomy" id="487318"/>
    <lineage>
        <taxon>Bacteria</taxon>
        <taxon>Pseudomonadati</taxon>
        <taxon>Pseudomonadota</taxon>
        <taxon>Alphaproteobacteria</taxon>
        <taxon>Acetobacterales</taxon>
        <taxon>Roseomonadaceae</taxon>
        <taxon>Falsiroseomonas</taxon>
    </lineage>
</organism>
<dbReference type="Gene3D" id="3.30.70.270">
    <property type="match status" value="1"/>
</dbReference>
<feature type="domain" description="EAL" evidence="2">
    <location>
        <begin position="534"/>
        <end position="784"/>
    </location>
</feature>
<reference evidence="5 6" key="1">
    <citation type="submission" date="2020-03" db="EMBL/GenBank/DDBJ databases">
        <title>Roseomonas selenitidurans sp. nov. isolated from soil.</title>
        <authorList>
            <person name="Liu H."/>
        </authorList>
    </citation>
    <scope>NUCLEOTIDE SEQUENCE [LARGE SCALE GENOMIC DNA]</scope>
    <source>
        <strain evidence="5 6">JCM 15073</strain>
    </source>
</reference>
<feature type="transmembrane region" description="Helical" evidence="1">
    <location>
        <begin position="116"/>
        <end position="133"/>
    </location>
</feature>
<sequence>MFQLYDCVTNMHDPRMVLLAALVCILGAHACFALLRHVQQHPGSGRLRGIAIAAFASGSATWATHFIAMLAYQPVATIGYDPGLTLFSLLTALLVAACAFALALRGGAWHRLTGGALLGLGIGTMHYTGMAAWRVGGAVLWDDGTIAMSLLIGVGFGALALRLGLAEGRAARLLGPILLTLAICGLHFTGMTAMLVLPDMALIEQLPPADSRWLAYLVGAGGIAILLLSLYGLALQRRDQRQRHDEMLRMRHLADAAVEGLLVCDGERLVTANQSLELVLGRKPDDLAGLRLEDLVPDSATRSLLLQDNARAEGDALDAEGRSIPMEMVSRTISYGGAPHRVIAFRDLRDRRAAEAQIRHLAHHDALTGLGNRANFGERLALMVQQAHTQKTRFAVLALDLDRFKLVNDTLGHPVGDALLVEVASRLRDTVRDTDLIGRLGGDEFAVLQSGGEQPEAATALASRMVSALARPFFVDGQVLNIGTSIGIALFPQDGADSAALLRNADLALYRAKTDGRGVFRFFEKEMDARMQERRRMELDLREAPKRDQFELAYQPLLGLDSNRITGFEALLRWRHPERGLIPPAQFVPLAEETGLIVPIGEWVLREACREAASWPGEIDVAVNLSAVQFRSPDLLAMVQGACAAAGLPPQRLELEITESVLLADTAGTLGVLHALRALGIRVSLDDFGTGYSSLSYLRSFPFDKIKIDRSFIADMNSNPDAASIVRAILGLGRSLGIRTTVEGIETAAQLEYVREEGCDQVQGYLIGQPKPASSVAGLLREARIAA</sequence>
<keyword evidence="1" id="KW-0472">Membrane</keyword>
<keyword evidence="6" id="KW-1185">Reference proteome</keyword>
<keyword evidence="1" id="KW-0812">Transmembrane</keyword>
<dbReference type="Pfam" id="PF00990">
    <property type="entry name" value="GGDEF"/>
    <property type="match status" value="1"/>
</dbReference>
<dbReference type="InterPro" id="IPR029787">
    <property type="entry name" value="Nucleotide_cyclase"/>
</dbReference>
<feature type="domain" description="MHYT" evidence="4">
    <location>
        <begin position="12"/>
        <end position="197"/>
    </location>
</feature>
<dbReference type="EMBL" id="JAAVTX010000003">
    <property type="protein sequence ID" value="NKE45000.1"/>
    <property type="molecule type" value="Genomic_DNA"/>
</dbReference>
<dbReference type="InterPro" id="IPR035919">
    <property type="entry name" value="EAL_sf"/>
</dbReference>
<dbReference type="CDD" id="cd01949">
    <property type="entry name" value="GGDEF"/>
    <property type="match status" value="1"/>
</dbReference>
<dbReference type="InterPro" id="IPR043128">
    <property type="entry name" value="Rev_trsase/Diguanyl_cyclase"/>
</dbReference>
<dbReference type="InterPro" id="IPR000160">
    <property type="entry name" value="GGDEF_dom"/>
</dbReference>
<name>A0ABX1EY18_9PROT</name>
<feature type="domain" description="GGDEF" evidence="3">
    <location>
        <begin position="392"/>
        <end position="525"/>
    </location>
</feature>
<evidence type="ECO:0000259" key="4">
    <source>
        <dbReference type="PROSITE" id="PS50924"/>
    </source>
</evidence>
<dbReference type="InterPro" id="IPR035965">
    <property type="entry name" value="PAS-like_dom_sf"/>
</dbReference>
<dbReference type="InterPro" id="IPR052155">
    <property type="entry name" value="Biofilm_reg_signaling"/>
</dbReference>
<protein>
    <submittedName>
        <fullName evidence="5">EAL domain-containing protein</fullName>
    </submittedName>
</protein>
<dbReference type="RefSeq" id="WP_168049495.1">
    <property type="nucleotide sequence ID" value="NZ_JAATJR010000003.1"/>
</dbReference>
<dbReference type="SUPFAM" id="SSF141868">
    <property type="entry name" value="EAL domain-like"/>
    <property type="match status" value="1"/>
</dbReference>
<dbReference type="Gene3D" id="3.30.450.20">
    <property type="entry name" value="PAS domain"/>
    <property type="match status" value="1"/>
</dbReference>
<dbReference type="PANTHER" id="PTHR44757:SF2">
    <property type="entry name" value="BIOFILM ARCHITECTURE MAINTENANCE PROTEIN MBAA"/>
    <property type="match status" value="1"/>
</dbReference>
<dbReference type="InterPro" id="IPR001633">
    <property type="entry name" value="EAL_dom"/>
</dbReference>
<feature type="transmembrane region" description="Helical" evidence="1">
    <location>
        <begin position="16"/>
        <end position="35"/>
    </location>
</feature>
<dbReference type="CDD" id="cd01948">
    <property type="entry name" value="EAL"/>
    <property type="match status" value="1"/>
</dbReference>
<gene>
    <name evidence="5" type="ORF">HB662_09435</name>
</gene>
<feature type="transmembrane region" description="Helical" evidence="1">
    <location>
        <begin position="177"/>
        <end position="197"/>
    </location>
</feature>
<dbReference type="SMART" id="SM00052">
    <property type="entry name" value="EAL"/>
    <property type="match status" value="1"/>
</dbReference>
<feature type="transmembrane region" description="Helical" evidence="1">
    <location>
        <begin position="47"/>
        <end position="72"/>
    </location>
</feature>
<evidence type="ECO:0000259" key="2">
    <source>
        <dbReference type="PROSITE" id="PS50883"/>
    </source>
</evidence>
<dbReference type="Pfam" id="PF00563">
    <property type="entry name" value="EAL"/>
    <property type="match status" value="1"/>
</dbReference>
<proteinExistence type="predicted"/>
<dbReference type="Pfam" id="PF03707">
    <property type="entry name" value="MHYT"/>
    <property type="match status" value="2"/>
</dbReference>
<dbReference type="PANTHER" id="PTHR44757">
    <property type="entry name" value="DIGUANYLATE CYCLASE DGCP"/>
    <property type="match status" value="1"/>
</dbReference>
<dbReference type="InterPro" id="IPR005330">
    <property type="entry name" value="MHYT_dom"/>
</dbReference>